<dbReference type="EMBL" id="CP012159">
    <property type="protein sequence ID" value="AKT38924.1"/>
    <property type="molecule type" value="Genomic_DNA"/>
</dbReference>
<dbReference type="Proteomes" id="UP000067626">
    <property type="component" value="Chromosome"/>
</dbReference>
<evidence type="ECO:0000256" key="5">
    <source>
        <dbReference type="PROSITE-ProRule" id="PRU10141"/>
    </source>
</evidence>
<keyword evidence="2 5" id="KW-0547">Nucleotide-binding</keyword>
<evidence type="ECO:0000256" key="2">
    <source>
        <dbReference type="ARBA" id="ARBA00022741"/>
    </source>
</evidence>
<feature type="domain" description="Protein kinase" evidence="7">
    <location>
        <begin position="11"/>
        <end position="280"/>
    </location>
</feature>
<dbReference type="PROSITE" id="PS00108">
    <property type="entry name" value="PROTEIN_KINASE_ST"/>
    <property type="match status" value="1"/>
</dbReference>
<protein>
    <recommendedName>
        <fullName evidence="7">Protein kinase domain-containing protein</fullName>
    </recommendedName>
</protein>
<keyword evidence="4 5" id="KW-0067">ATP-binding</keyword>
<dbReference type="SMART" id="SM00220">
    <property type="entry name" value="S_TKc"/>
    <property type="match status" value="1"/>
</dbReference>
<evidence type="ECO:0000256" key="4">
    <source>
        <dbReference type="ARBA" id="ARBA00022840"/>
    </source>
</evidence>
<feature type="region of interest" description="Disordered" evidence="6">
    <location>
        <begin position="348"/>
        <end position="448"/>
    </location>
</feature>
<dbReference type="Pfam" id="PF00069">
    <property type="entry name" value="Pkinase"/>
    <property type="match status" value="1"/>
</dbReference>
<dbReference type="GO" id="GO:0005524">
    <property type="term" value="F:ATP binding"/>
    <property type="evidence" value="ECO:0007669"/>
    <property type="project" value="UniProtKB-UniRule"/>
</dbReference>
<name>A0A0K1EDJ5_CHOCO</name>
<dbReference type="OrthoDB" id="9801841at2"/>
<sequence>MDAGELITPNLRLVRPLGRGAGGEVWLAEHLALDARVAVKFIARGAEAGPKRIARFQREASAAAQIKSPHVAQVLDHGVTREGACFIAMELLEGETLRSRIQRLGKLPPDEVALLVGQAARGLARAHRLGIVHRDVKPDNLFVLDLDGELFLKIIDFGAAKRELPSTGTPLTATGNLVGTPLYMSPEHFLSAKDVDQQADLWSLAVVTYEALTGCVPFDGATMGALALALHRGTFTPPGQLQPELPPALDAWMARAFQREPHRRFPSARDLSDALTHAVTPEIPRPPPLPSLGRKPLRFARRAGVPRTRAWLTTIQAALLLAAGSMAALVVQERAVDAPLPPMKALPLPLPEAPPLVDLPSQPTISGLEPTAHAPEQLTPALETSAQPPEPLAPALDLEPPTPSRDAPSPPPPPEPQEATGAALDEGSQPPSSAPARRKRTPAEQFGI</sequence>
<keyword evidence="9" id="KW-1185">Reference proteome</keyword>
<dbReference type="PANTHER" id="PTHR43289">
    <property type="entry name" value="MITOGEN-ACTIVATED PROTEIN KINASE KINASE KINASE 20-RELATED"/>
    <property type="match status" value="1"/>
</dbReference>
<dbReference type="STRING" id="52.CMC5_030710"/>
<feature type="binding site" evidence="5">
    <location>
        <position position="40"/>
    </location>
    <ligand>
        <name>ATP</name>
        <dbReference type="ChEBI" id="CHEBI:30616"/>
    </ligand>
</feature>
<evidence type="ECO:0000256" key="6">
    <source>
        <dbReference type="SAM" id="MobiDB-lite"/>
    </source>
</evidence>
<reference evidence="8 9" key="1">
    <citation type="submission" date="2015-07" db="EMBL/GenBank/DDBJ databases">
        <title>Genome analysis of myxobacterium Chondromyces crocatus Cm c5 reveals a high potential for natural compound synthesis and the genetic basis for the loss of fruiting body formation.</title>
        <authorList>
            <person name="Zaburannyi N."/>
            <person name="Bunk B."/>
            <person name="Maier J."/>
            <person name="Overmann J."/>
            <person name="Mueller R."/>
        </authorList>
    </citation>
    <scope>NUCLEOTIDE SEQUENCE [LARGE SCALE GENOMIC DNA]</scope>
    <source>
        <strain evidence="8 9">Cm c5</strain>
    </source>
</reference>
<evidence type="ECO:0000313" key="9">
    <source>
        <dbReference type="Proteomes" id="UP000067626"/>
    </source>
</evidence>
<dbReference type="InterPro" id="IPR017441">
    <property type="entry name" value="Protein_kinase_ATP_BS"/>
</dbReference>
<evidence type="ECO:0000256" key="3">
    <source>
        <dbReference type="ARBA" id="ARBA00022777"/>
    </source>
</evidence>
<dbReference type="CDD" id="cd14014">
    <property type="entry name" value="STKc_PknB_like"/>
    <property type="match status" value="1"/>
</dbReference>
<dbReference type="Gene3D" id="3.30.200.20">
    <property type="entry name" value="Phosphorylase Kinase, domain 1"/>
    <property type="match status" value="1"/>
</dbReference>
<dbReference type="PROSITE" id="PS00107">
    <property type="entry name" value="PROTEIN_KINASE_ATP"/>
    <property type="match status" value="1"/>
</dbReference>
<dbReference type="KEGG" id="ccro:CMC5_030710"/>
<evidence type="ECO:0000313" key="8">
    <source>
        <dbReference type="EMBL" id="AKT38924.1"/>
    </source>
</evidence>
<feature type="compositionally biased region" description="Pro residues" evidence="6">
    <location>
        <begin position="400"/>
        <end position="416"/>
    </location>
</feature>
<dbReference type="AlphaFoldDB" id="A0A0K1EDJ5"/>
<dbReference type="RefSeq" id="WP_050431094.1">
    <property type="nucleotide sequence ID" value="NZ_CP012159.1"/>
</dbReference>
<dbReference type="InterPro" id="IPR000719">
    <property type="entry name" value="Prot_kinase_dom"/>
</dbReference>
<gene>
    <name evidence="8" type="ORF">CMC5_030710</name>
</gene>
<keyword evidence="1" id="KW-0808">Transferase</keyword>
<evidence type="ECO:0000256" key="1">
    <source>
        <dbReference type="ARBA" id="ARBA00022679"/>
    </source>
</evidence>
<proteinExistence type="predicted"/>
<dbReference type="PROSITE" id="PS50011">
    <property type="entry name" value="PROTEIN_KINASE_DOM"/>
    <property type="match status" value="1"/>
</dbReference>
<organism evidence="8 9">
    <name type="scientific">Chondromyces crocatus</name>
    <dbReference type="NCBI Taxonomy" id="52"/>
    <lineage>
        <taxon>Bacteria</taxon>
        <taxon>Pseudomonadati</taxon>
        <taxon>Myxococcota</taxon>
        <taxon>Polyangia</taxon>
        <taxon>Polyangiales</taxon>
        <taxon>Polyangiaceae</taxon>
        <taxon>Chondromyces</taxon>
    </lineage>
</organism>
<dbReference type="InterPro" id="IPR008271">
    <property type="entry name" value="Ser/Thr_kinase_AS"/>
</dbReference>
<evidence type="ECO:0000259" key="7">
    <source>
        <dbReference type="PROSITE" id="PS50011"/>
    </source>
</evidence>
<accession>A0A0K1EDJ5</accession>
<dbReference type="InterPro" id="IPR011009">
    <property type="entry name" value="Kinase-like_dom_sf"/>
</dbReference>
<dbReference type="Gene3D" id="1.10.510.10">
    <property type="entry name" value="Transferase(Phosphotransferase) domain 1"/>
    <property type="match status" value="1"/>
</dbReference>
<dbReference type="GO" id="GO:0004674">
    <property type="term" value="F:protein serine/threonine kinase activity"/>
    <property type="evidence" value="ECO:0007669"/>
    <property type="project" value="TreeGrafter"/>
</dbReference>
<keyword evidence="3" id="KW-0418">Kinase</keyword>
<dbReference type="PANTHER" id="PTHR43289:SF6">
    <property type="entry name" value="SERINE_THREONINE-PROTEIN KINASE NEKL-3"/>
    <property type="match status" value="1"/>
</dbReference>
<dbReference type="SUPFAM" id="SSF56112">
    <property type="entry name" value="Protein kinase-like (PK-like)"/>
    <property type="match status" value="1"/>
</dbReference>